<protein>
    <recommendedName>
        <fullName evidence="2">N-acetylmuramoyl-L-alanine amidase</fullName>
        <ecNumber evidence="2">3.5.1.28</ecNumber>
    </recommendedName>
</protein>
<gene>
    <name evidence="6" type="ordered locus">NAMH_0509</name>
</gene>
<dbReference type="FunFam" id="3.40.630.40:FF:000005">
    <property type="entry name" value="N-acetylmuramoyl-L-alanine amidase (AmiA)"/>
    <property type="match status" value="1"/>
</dbReference>
<dbReference type="EMBL" id="CP001279">
    <property type="protein sequence ID" value="ACM92958.1"/>
    <property type="molecule type" value="Genomic_DNA"/>
</dbReference>
<dbReference type="InterPro" id="IPR002508">
    <property type="entry name" value="MurNAc-LAA_cat"/>
</dbReference>
<evidence type="ECO:0000256" key="1">
    <source>
        <dbReference type="ARBA" id="ARBA00001561"/>
    </source>
</evidence>
<evidence type="ECO:0000256" key="3">
    <source>
        <dbReference type="ARBA" id="ARBA00022801"/>
    </source>
</evidence>
<dbReference type="PANTHER" id="PTHR30404">
    <property type="entry name" value="N-ACETYLMURAMOYL-L-ALANINE AMIDASE"/>
    <property type="match status" value="1"/>
</dbReference>
<dbReference type="Proteomes" id="UP000000448">
    <property type="component" value="Chromosome"/>
</dbReference>
<dbReference type="HOGENOM" id="CLU_014322_11_1_7"/>
<dbReference type="KEGG" id="nam:NAMH_0509"/>
<evidence type="ECO:0000259" key="5">
    <source>
        <dbReference type="SMART" id="SM00646"/>
    </source>
</evidence>
<dbReference type="GO" id="GO:0008745">
    <property type="term" value="F:N-acetylmuramoyl-L-alanine amidase activity"/>
    <property type="evidence" value="ECO:0007669"/>
    <property type="project" value="UniProtKB-EC"/>
</dbReference>
<feature type="signal peptide" evidence="4">
    <location>
        <begin position="1"/>
        <end position="20"/>
    </location>
</feature>
<evidence type="ECO:0000256" key="4">
    <source>
        <dbReference type="SAM" id="SignalP"/>
    </source>
</evidence>
<dbReference type="OrthoDB" id="9806267at2"/>
<keyword evidence="4" id="KW-0732">Signal</keyword>
<evidence type="ECO:0000313" key="6">
    <source>
        <dbReference type="EMBL" id="ACM92958.1"/>
    </source>
</evidence>
<evidence type="ECO:0000256" key="2">
    <source>
        <dbReference type="ARBA" id="ARBA00011901"/>
    </source>
</evidence>
<dbReference type="AlphaFoldDB" id="B9L8G9"/>
<dbReference type="Gene3D" id="3.40.630.40">
    <property type="entry name" value="Zn-dependent exopeptidases"/>
    <property type="match status" value="1"/>
</dbReference>
<reference evidence="6 7" key="1">
    <citation type="journal article" date="2009" name="PLoS Genet.">
        <title>Adaptations to submarine hydrothermal environments exemplified by the genome of Nautilia profundicola.</title>
        <authorList>
            <person name="Campbell B.J."/>
            <person name="Smith J.L."/>
            <person name="Hanson T.E."/>
            <person name="Klotz M.G."/>
            <person name="Stein L.Y."/>
            <person name="Lee C.K."/>
            <person name="Wu D."/>
            <person name="Robinson J.M."/>
            <person name="Khouri H.M."/>
            <person name="Eisen J.A."/>
            <person name="Cary S.C."/>
        </authorList>
    </citation>
    <scope>NUCLEOTIDE SEQUENCE [LARGE SCALE GENOMIC DNA]</scope>
    <source>
        <strain evidence="7">ATCC BAA-1463 / DSM 18972 / AmH</strain>
    </source>
</reference>
<dbReference type="InterPro" id="IPR050695">
    <property type="entry name" value="N-acetylmuramoyl_amidase_3"/>
</dbReference>
<evidence type="ECO:0000313" key="7">
    <source>
        <dbReference type="Proteomes" id="UP000000448"/>
    </source>
</evidence>
<dbReference type="CDD" id="cd02696">
    <property type="entry name" value="MurNAc-LAA"/>
    <property type="match status" value="1"/>
</dbReference>
<comment type="catalytic activity">
    <reaction evidence="1">
        <text>Hydrolyzes the link between N-acetylmuramoyl residues and L-amino acid residues in certain cell-wall glycopeptides.</text>
        <dbReference type="EC" id="3.5.1.28"/>
    </reaction>
</comment>
<name>B9L8G9_NAUPA</name>
<dbReference type="GO" id="GO:0009253">
    <property type="term" value="P:peptidoglycan catabolic process"/>
    <property type="evidence" value="ECO:0007669"/>
    <property type="project" value="InterPro"/>
</dbReference>
<sequence length="441" mass="51044">MKKFILLLFASFLFASVCNKSSINSAYKDYYKFQQQYISAILDNDKQNEIKALKGLVECGEFLKFNVSDYKQKLSKLTKKQKLKTKINTSKAKPDITPSNKHEKFSKYIKIYSYNPLKLKIPNNNIRFFTIKTKIYKKIIDLPNAIIHKAISKKLNNGIYLKIAQFNKKTVRIVYYSKNKFTIRYTLKNHILTITVNSPKKHTIKSVLAQKPKAYKPKSKVIVIDPGHGGKDAGGVGIKNRYEKIAVLQISKYLKNYLTKKGYTVYLTRNSDYFIPLKKRTHFANLKKADLFISIHCNIAPKHNRRIHGIETYFLSPTRNERAIAVARLENKEIKGLNYLDQRVILNFLNRDRMIDSNKLAIDIQQGMLSSLKTKYNYVRDNGVRPAPFWVLVGTQMPAILIETGYLTNPIESSRLFTSKYQRLLAKGIAEGIENYFRKNP</sequence>
<dbReference type="RefSeq" id="WP_015902010.1">
    <property type="nucleotide sequence ID" value="NC_012115.1"/>
</dbReference>
<dbReference type="GO" id="GO:0030288">
    <property type="term" value="C:outer membrane-bounded periplasmic space"/>
    <property type="evidence" value="ECO:0007669"/>
    <property type="project" value="TreeGrafter"/>
</dbReference>
<dbReference type="EC" id="3.5.1.28" evidence="2"/>
<keyword evidence="3" id="KW-0378">Hydrolase</keyword>
<feature type="domain" description="MurNAc-LAA" evidence="5">
    <location>
        <begin position="281"/>
        <end position="434"/>
    </location>
</feature>
<dbReference type="SUPFAM" id="SSF53187">
    <property type="entry name" value="Zn-dependent exopeptidases"/>
    <property type="match status" value="1"/>
</dbReference>
<proteinExistence type="predicted"/>
<organism evidence="6 7">
    <name type="scientific">Nautilia profundicola (strain ATCC BAA-1463 / DSM 18972 / AmH)</name>
    <dbReference type="NCBI Taxonomy" id="598659"/>
    <lineage>
        <taxon>Bacteria</taxon>
        <taxon>Pseudomonadati</taxon>
        <taxon>Campylobacterota</taxon>
        <taxon>Epsilonproteobacteria</taxon>
        <taxon>Nautiliales</taxon>
        <taxon>Nautiliaceae</taxon>
        <taxon>Nautilia</taxon>
    </lineage>
</organism>
<dbReference type="PANTHER" id="PTHR30404:SF0">
    <property type="entry name" value="N-ACETYLMURAMOYL-L-ALANINE AMIDASE AMIC"/>
    <property type="match status" value="1"/>
</dbReference>
<keyword evidence="7" id="KW-1185">Reference proteome</keyword>
<feature type="chain" id="PRO_5002888391" description="N-acetylmuramoyl-L-alanine amidase" evidence="4">
    <location>
        <begin position="21"/>
        <end position="441"/>
    </location>
</feature>
<dbReference type="STRING" id="598659.NAMH_0509"/>
<accession>B9L8G9</accession>
<dbReference type="Pfam" id="PF01520">
    <property type="entry name" value="Amidase_3"/>
    <property type="match status" value="1"/>
</dbReference>
<dbReference type="eggNOG" id="COG0860">
    <property type="taxonomic scope" value="Bacteria"/>
</dbReference>
<dbReference type="SMART" id="SM00646">
    <property type="entry name" value="Ami_3"/>
    <property type="match status" value="1"/>
</dbReference>